<evidence type="ECO:0000313" key="11">
    <source>
        <dbReference type="Proteomes" id="UP000799538"/>
    </source>
</evidence>
<organism evidence="10 11">
    <name type="scientific">Elsinoe ampelina</name>
    <dbReference type="NCBI Taxonomy" id="302913"/>
    <lineage>
        <taxon>Eukaryota</taxon>
        <taxon>Fungi</taxon>
        <taxon>Dikarya</taxon>
        <taxon>Ascomycota</taxon>
        <taxon>Pezizomycotina</taxon>
        <taxon>Dothideomycetes</taxon>
        <taxon>Dothideomycetidae</taxon>
        <taxon>Myriangiales</taxon>
        <taxon>Elsinoaceae</taxon>
        <taxon>Elsinoe</taxon>
    </lineage>
</organism>
<feature type="transmembrane region" description="Helical" evidence="7">
    <location>
        <begin position="171"/>
        <end position="195"/>
    </location>
</feature>
<comment type="subcellular location">
    <subcellularLocation>
        <location evidence="1">Membrane</location>
        <topology evidence="1">Multi-pass membrane protein</topology>
    </subcellularLocation>
</comment>
<feature type="transmembrane region" description="Helical" evidence="7">
    <location>
        <begin position="63"/>
        <end position="85"/>
    </location>
</feature>
<feature type="region of interest" description="Disordered" evidence="6">
    <location>
        <begin position="475"/>
        <end position="517"/>
    </location>
</feature>
<dbReference type="Proteomes" id="UP000799538">
    <property type="component" value="Unassembled WGS sequence"/>
</dbReference>
<proteinExistence type="inferred from homology"/>
<dbReference type="InterPro" id="IPR049326">
    <property type="entry name" value="Rhodopsin_dom_fungi"/>
</dbReference>
<comment type="similarity">
    <text evidence="5">Belongs to the SAT4 family.</text>
</comment>
<sequence>MSILLLAFMASFAAAQGSPPGTFATGGPPPGADVPVNGQTGPPPGFDFLMPAGTDLTESRAPALVTVTVIGTISATAFVAIRIYRTIQIRRFRGDDHLILASIVFHLATNALIFSSIHYGEGKHIGAITNSDHRTMAMKLSIIVQFVGTFAIVLAKISVGATLLQLKLGKAFDVLVVVCLVVATAGNFFASIVVLGGCRTRYLFYTGRDLPCAPLILFPVSTYFRATSNILVDAVFVFAPMWFLRKIQLTPRDRLAMQVLLSFIFSATIFAVVNAAKIQETLRNGIDMTWNTALILCFQCAEVSFCIMAACLPAIRHMLGKRFPKRWRFWQTTNSSTNSSTSGTHRGMSWFLRRGEGRPQFMEPNMPGYKKRDSGETHIMTTKAQRNEHKYVPMSIFDREKAIVDEDDDHYAASQQPRRNDFRLSEPFTPTSPTKVAFANEYRNTLRAQDRDVERCPMQAEDEKPIFVVGRTESRAGSSGSEWTECPDHHRGQHWPGSSDRGGTSVVSPMSDSATNPAELDARYVAELEADRRVAELDGRRRGDMRRSQMETSIFPEASATSPRTNGGFWGRDRRATQAS</sequence>
<feature type="transmembrane region" description="Helical" evidence="7">
    <location>
        <begin position="293"/>
        <end position="315"/>
    </location>
</feature>
<dbReference type="EMBL" id="ML992501">
    <property type="protein sequence ID" value="KAF2227520.1"/>
    <property type="molecule type" value="Genomic_DNA"/>
</dbReference>
<reference evidence="11" key="1">
    <citation type="journal article" date="2020" name="Stud. Mycol.">
        <title>101 Dothideomycetes genomes: A test case for predicting lifestyles and emergence of pathogens.</title>
        <authorList>
            <person name="Haridas S."/>
            <person name="Albert R."/>
            <person name="Binder M."/>
            <person name="Bloem J."/>
            <person name="LaButti K."/>
            <person name="Salamov A."/>
            <person name="Andreopoulos B."/>
            <person name="Baker S."/>
            <person name="Barry K."/>
            <person name="Bills G."/>
            <person name="Bluhm B."/>
            <person name="Cannon C."/>
            <person name="Castanera R."/>
            <person name="Culley D."/>
            <person name="Daum C."/>
            <person name="Ezra D."/>
            <person name="Gonzalez J."/>
            <person name="Henrissat B."/>
            <person name="Kuo A."/>
            <person name="Liang C."/>
            <person name="Lipzen A."/>
            <person name="Lutzoni F."/>
            <person name="Magnuson J."/>
            <person name="Mondo S."/>
            <person name="Nolan M."/>
            <person name="Ohm R."/>
            <person name="Pangilinan J."/>
            <person name="Park H.-J."/>
            <person name="Ramirez L."/>
            <person name="Alfaro M."/>
            <person name="Sun H."/>
            <person name="Tritt A."/>
            <person name="Yoshinaga Y."/>
            <person name="Zwiers L.-H."/>
            <person name="Turgeon B."/>
            <person name="Goodwin S."/>
            <person name="Spatafora J."/>
            <person name="Crous P."/>
            <person name="Grigoriev I."/>
        </authorList>
    </citation>
    <scope>NUCLEOTIDE SEQUENCE [LARGE SCALE GENOMIC DNA]</scope>
    <source>
        <strain evidence="11">CECT 20119</strain>
    </source>
</reference>
<feature type="region of interest" description="Disordered" evidence="6">
    <location>
        <begin position="531"/>
        <end position="580"/>
    </location>
</feature>
<evidence type="ECO:0000259" key="9">
    <source>
        <dbReference type="Pfam" id="PF20684"/>
    </source>
</evidence>
<evidence type="ECO:0000313" key="10">
    <source>
        <dbReference type="EMBL" id="KAF2227520.1"/>
    </source>
</evidence>
<keyword evidence="8" id="KW-0732">Signal</keyword>
<gene>
    <name evidence="10" type="ORF">BDZ85DRAFT_4437</name>
</gene>
<evidence type="ECO:0000256" key="3">
    <source>
        <dbReference type="ARBA" id="ARBA00022989"/>
    </source>
</evidence>
<keyword evidence="3 7" id="KW-1133">Transmembrane helix</keyword>
<feature type="chain" id="PRO_5025510783" description="Rhodopsin domain-containing protein" evidence="8">
    <location>
        <begin position="18"/>
        <end position="580"/>
    </location>
</feature>
<feature type="transmembrane region" description="Helical" evidence="7">
    <location>
        <begin position="140"/>
        <end position="159"/>
    </location>
</feature>
<feature type="compositionally biased region" description="Basic and acidic residues" evidence="6">
    <location>
        <begin position="571"/>
        <end position="580"/>
    </location>
</feature>
<accession>A0A6A6GPV3</accession>
<evidence type="ECO:0000256" key="7">
    <source>
        <dbReference type="SAM" id="Phobius"/>
    </source>
</evidence>
<evidence type="ECO:0000256" key="4">
    <source>
        <dbReference type="ARBA" id="ARBA00023136"/>
    </source>
</evidence>
<feature type="transmembrane region" description="Helical" evidence="7">
    <location>
        <begin position="255"/>
        <end position="273"/>
    </location>
</feature>
<evidence type="ECO:0000256" key="1">
    <source>
        <dbReference type="ARBA" id="ARBA00004141"/>
    </source>
</evidence>
<feature type="transmembrane region" description="Helical" evidence="7">
    <location>
        <begin position="223"/>
        <end position="243"/>
    </location>
</feature>
<name>A0A6A6GPV3_9PEZI</name>
<dbReference type="GO" id="GO:0016020">
    <property type="term" value="C:membrane"/>
    <property type="evidence" value="ECO:0007669"/>
    <property type="project" value="UniProtKB-SubCell"/>
</dbReference>
<dbReference type="PANTHER" id="PTHR33048:SF155">
    <property type="entry name" value="INTEGRAL MEMBRANE PROTEIN"/>
    <property type="match status" value="1"/>
</dbReference>
<dbReference type="AlphaFoldDB" id="A0A6A6GPV3"/>
<evidence type="ECO:0000256" key="8">
    <source>
        <dbReference type="SAM" id="SignalP"/>
    </source>
</evidence>
<dbReference type="OrthoDB" id="4682787at2759"/>
<feature type="compositionally biased region" description="Basic and acidic residues" evidence="6">
    <location>
        <begin position="531"/>
        <end position="549"/>
    </location>
</feature>
<dbReference type="PANTHER" id="PTHR33048">
    <property type="entry name" value="PTH11-LIKE INTEGRAL MEMBRANE PROTEIN (AFU_ORTHOLOGUE AFUA_5G11245)"/>
    <property type="match status" value="1"/>
</dbReference>
<protein>
    <recommendedName>
        <fullName evidence="9">Rhodopsin domain-containing protein</fullName>
    </recommendedName>
</protein>
<evidence type="ECO:0000256" key="6">
    <source>
        <dbReference type="SAM" id="MobiDB-lite"/>
    </source>
</evidence>
<feature type="region of interest" description="Disordered" evidence="6">
    <location>
        <begin position="410"/>
        <end position="434"/>
    </location>
</feature>
<feature type="domain" description="Rhodopsin" evidence="9">
    <location>
        <begin position="82"/>
        <end position="319"/>
    </location>
</feature>
<keyword evidence="2 7" id="KW-0812">Transmembrane</keyword>
<evidence type="ECO:0000256" key="5">
    <source>
        <dbReference type="ARBA" id="ARBA00038359"/>
    </source>
</evidence>
<dbReference type="Pfam" id="PF20684">
    <property type="entry name" value="Fung_rhodopsin"/>
    <property type="match status" value="1"/>
</dbReference>
<dbReference type="InterPro" id="IPR052337">
    <property type="entry name" value="SAT4-like"/>
</dbReference>
<keyword evidence="11" id="KW-1185">Reference proteome</keyword>
<feature type="signal peptide" evidence="8">
    <location>
        <begin position="1"/>
        <end position="17"/>
    </location>
</feature>
<evidence type="ECO:0000256" key="2">
    <source>
        <dbReference type="ARBA" id="ARBA00022692"/>
    </source>
</evidence>
<feature type="compositionally biased region" description="Polar residues" evidence="6">
    <location>
        <begin position="501"/>
        <end position="516"/>
    </location>
</feature>
<keyword evidence="4 7" id="KW-0472">Membrane</keyword>